<accession>A0A5C3EVJ1</accession>
<evidence type="ECO:0000313" key="3">
    <source>
        <dbReference type="Proteomes" id="UP000323386"/>
    </source>
</evidence>
<protein>
    <submittedName>
        <fullName evidence="2">Uncharacterized protein</fullName>
    </submittedName>
</protein>
<dbReference type="EMBL" id="OOIP01000001">
    <property type="protein sequence ID" value="SPO35169.1"/>
    <property type="molecule type" value="Genomic_DNA"/>
</dbReference>
<proteinExistence type="predicted"/>
<organism evidence="2 3">
    <name type="scientific">Pseudozyma flocculosa</name>
    <dbReference type="NCBI Taxonomy" id="84751"/>
    <lineage>
        <taxon>Eukaryota</taxon>
        <taxon>Fungi</taxon>
        <taxon>Dikarya</taxon>
        <taxon>Basidiomycota</taxon>
        <taxon>Ustilaginomycotina</taxon>
        <taxon>Ustilaginomycetes</taxon>
        <taxon>Ustilaginales</taxon>
        <taxon>Ustilaginaceae</taxon>
        <taxon>Pseudozyma</taxon>
    </lineage>
</organism>
<evidence type="ECO:0000313" key="2">
    <source>
        <dbReference type="EMBL" id="SPO35169.1"/>
    </source>
</evidence>
<feature type="region of interest" description="Disordered" evidence="1">
    <location>
        <begin position="196"/>
        <end position="219"/>
    </location>
</feature>
<sequence length="219" mass="25177">MRDRSLKAQSDAAQIDGIRWHNFSAFKNLPQGQAENNFFHYCVVGYLVSYTFKESEDDVDVTIVIRNTVGKKLKLDLEDWRYREWFKGQIADFEIGTLAVFRFSDCNHSSVTLHSKFYRAVHAIRLIPARDLTPRQQRALASIDAYANVLTLRQIDAFRLAEVLSVEDWEEILAQSCRKWVRPILENVAANESKYDDVDMSEDSDLASSDDGSNSEDNK</sequence>
<gene>
    <name evidence="2" type="ORF">PSFLO_00640</name>
</gene>
<evidence type="ECO:0000256" key="1">
    <source>
        <dbReference type="SAM" id="MobiDB-lite"/>
    </source>
</evidence>
<dbReference type="Proteomes" id="UP000323386">
    <property type="component" value="Unassembled WGS sequence"/>
</dbReference>
<keyword evidence="3" id="KW-1185">Reference proteome</keyword>
<reference evidence="2 3" key="1">
    <citation type="submission" date="2018-03" db="EMBL/GenBank/DDBJ databases">
        <authorList>
            <person name="Guldener U."/>
        </authorList>
    </citation>
    <scope>NUCLEOTIDE SEQUENCE [LARGE SCALE GENOMIC DNA]</scope>
    <source>
        <strain evidence="2 3">DAOM196992</strain>
    </source>
</reference>
<name>A0A5C3EVJ1_9BASI</name>
<dbReference type="AlphaFoldDB" id="A0A5C3EVJ1"/>